<feature type="domain" description="VWFA" evidence="1">
    <location>
        <begin position="14"/>
        <end position="190"/>
    </location>
</feature>
<dbReference type="Pfam" id="PF13768">
    <property type="entry name" value="VWA_3"/>
    <property type="match status" value="1"/>
</dbReference>
<organism evidence="2 3">
    <name type="scientific">Ciona intestinalis</name>
    <name type="common">Transparent sea squirt</name>
    <name type="synonym">Ascidia intestinalis</name>
    <dbReference type="NCBI Taxonomy" id="7719"/>
    <lineage>
        <taxon>Eukaryota</taxon>
        <taxon>Metazoa</taxon>
        <taxon>Chordata</taxon>
        <taxon>Tunicata</taxon>
        <taxon>Ascidiacea</taxon>
        <taxon>Phlebobranchia</taxon>
        <taxon>Cionidae</taxon>
        <taxon>Ciona</taxon>
    </lineage>
</organism>
<dbReference type="InterPro" id="IPR036465">
    <property type="entry name" value="vWFA_dom_sf"/>
</dbReference>
<dbReference type="PANTHER" id="PTHR14343">
    <property type="entry name" value="VWFA DOMAIN-CONTAINING PROTEIN"/>
    <property type="match status" value="1"/>
</dbReference>
<name>F6S0C7_CIOIN</name>
<dbReference type="SMART" id="SM00327">
    <property type="entry name" value="VWA"/>
    <property type="match status" value="1"/>
</dbReference>
<protein>
    <recommendedName>
        <fullName evidence="1">VWFA domain-containing protein</fullName>
    </recommendedName>
</protein>
<dbReference type="PANTHER" id="PTHR14343:SF5">
    <property type="entry name" value="DUF4537 DOMAIN-CONTAINING PROTEIN"/>
    <property type="match status" value="1"/>
</dbReference>
<dbReference type="InterPro" id="IPR032770">
    <property type="entry name" value="DUF4537"/>
</dbReference>
<sequence length="379" mass="42396">MLINNIFGEIPEQSITFVVDTSGSMYDVLSVVKDHITEVLMERAYNRLGTTFNIIEFSSDITQWADRMVECTPITANAATRWLRGIESQTGSDTLTALHMAFDEPRCQAVYLVTDGMPDQNPEEIIHRITKASYGRPVHCIAVSTGVGDLPLSSTTFLENLAIETRGSFHVVQVGRLGDVSKVNSIYNSVYTPIEGSKKCSVETSLTHNPYTNLLSTLPAPTPPFVPFYRYNPPLHTEVFKEALERTPVASIVVRGTRILARRDEDGYYYGGSVAQEITGDRTKFLVEFDRTKKGRDLRMQETYLHDIIAWNDALRHSVVAEDHVLAPWEEGGKRYGPGKVISGTERRHTIGDYKDSNVVVAFWNGKTVTVEKGVSVWI</sequence>
<evidence type="ECO:0000259" key="1">
    <source>
        <dbReference type="PROSITE" id="PS50234"/>
    </source>
</evidence>
<dbReference type="Gene3D" id="3.40.50.410">
    <property type="entry name" value="von Willebrand factor, type A domain"/>
    <property type="match status" value="1"/>
</dbReference>
<dbReference type="SUPFAM" id="SSF53300">
    <property type="entry name" value="vWA-like"/>
    <property type="match status" value="1"/>
</dbReference>
<keyword evidence="3" id="KW-1185">Reference proteome</keyword>
<reference evidence="2" key="3">
    <citation type="submission" date="2025-09" db="UniProtKB">
        <authorList>
            <consortium name="Ensembl"/>
        </authorList>
    </citation>
    <scope>IDENTIFICATION</scope>
</reference>
<dbReference type="Pfam" id="PF15057">
    <property type="entry name" value="DUF4537"/>
    <property type="match status" value="1"/>
</dbReference>
<dbReference type="OMA" id="LMERAYN"/>
<evidence type="ECO:0000313" key="2">
    <source>
        <dbReference type="Ensembl" id="ENSCINP00000022383.1"/>
    </source>
</evidence>
<dbReference type="PROSITE" id="PS50234">
    <property type="entry name" value="VWFA"/>
    <property type="match status" value="1"/>
</dbReference>
<reference evidence="2" key="2">
    <citation type="submission" date="2025-08" db="UniProtKB">
        <authorList>
            <consortium name="Ensembl"/>
        </authorList>
    </citation>
    <scope>IDENTIFICATION</scope>
</reference>
<evidence type="ECO:0000313" key="3">
    <source>
        <dbReference type="Proteomes" id="UP000008144"/>
    </source>
</evidence>
<dbReference type="InParanoid" id="F6S0C7"/>
<dbReference type="InterPro" id="IPR002035">
    <property type="entry name" value="VWF_A"/>
</dbReference>
<dbReference type="Proteomes" id="UP000008144">
    <property type="component" value="Unassembled WGS sequence"/>
</dbReference>
<dbReference type="HOGENOM" id="CLU_784241_0_0_1"/>
<dbReference type="Ensembl" id="ENSCINT00000022629.1">
    <property type="protein sequence ID" value="ENSCINP00000022383.1"/>
    <property type="gene ID" value="ENSCING00000011801.1"/>
</dbReference>
<dbReference type="AlphaFoldDB" id="F6S0C7"/>
<dbReference type="GeneTree" id="ENSGT00390000012348"/>
<accession>F6S0C7</accession>
<proteinExistence type="predicted"/>
<reference evidence="3" key="1">
    <citation type="journal article" date="2002" name="Science">
        <title>The draft genome of Ciona intestinalis: insights into chordate and vertebrate origins.</title>
        <authorList>
            <person name="Dehal P."/>
            <person name="Satou Y."/>
            <person name="Campbell R.K."/>
            <person name="Chapman J."/>
            <person name="Degnan B."/>
            <person name="De Tomaso A."/>
            <person name="Davidson B."/>
            <person name="Di Gregorio A."/>
            <person name="Gelpke M."/>
            <person name="Goodstein D.M."/>
            <person name="Harafuji N."/>
            <person name="Hastings K.E."/>
            <person name="Ho I."/>
            <person name="Hotta K."/>
            <person name="Huang W."/>
            <person name="Kawashima T."/>
            <person name="Lemaire P."/>
            <person name="Martinez D."/>
            <person name="Meinertzhagen I.A."/>
            <person name="Necula S."/>
            <person name="Nonaka M."/>
            <person name="Putnam N."/>
            <person name="Rash S."/>
            <person name="Saiga H."/>
            <person name="Satake M."/>
            <person name="Terry A."/>
            <person name="Yamada L."/>
            <person name="Wang H.G."/>
            <person name="Awazu S."/>
            <person name="Azumi K."/>
            <person name="Boore J."/>
            <person name="Branno M."/>
            <person name="Chin-Bow S."/>
            <person name="DeSantis R."/>
            <person name="Doyle S."/>
            <person name="Francino P."/>
            <person name="Keys D.N."/>
            <person name="Haga S."/>
            <person name="Hayashi H."/>
            <person name="Hino K."/>
            <person name="Imai K.S."/>
            <person name="Inaba K."/>
            <person name="Kano S."/>
            <person name="Kobayashi K."/>
            <person name="Kobayashi M."/>
            <person name="Lee B.I."/>
            <person name="Makabe K.W."/>
            <person name="Manohar C."/>
            <person name="Matassi G."/>
            <person name="Medina M."/>
            <person name="Mochizuki Y."/>
            <person name="Mount S."/>
            <person name="Morishita T."/>
            <person name="Miura S."/>
            <person name="Nakayama A."/>
            <person name="Nishizaka S."/>
            <person name="Nomoto H."/>
            <person name="Ohta F."/>
            <person name="Oishi K."/>
            <person name="Rigoutsos I."/>
            <person name="Sano M."/>
            <person name="Sasaki A."/>
            <person name="Sasakura Y."/>
            <person name="Shoguchi E."/>
            <person name="Shin-i T."/>
            <person name="Spagnuolo A."/>
            <person name="Stainier D."/>
            <person name="Suzuki M.M."/>
            <person name="Tassy O."/>
            <person name="Takatori N."/>
            <person name="Tokuoka M."/>
            <person name="Yagi K."/>
            <person name="Yoshizaki F."/>
            <person name="Wada S."/>
            <person name="Zhang C."/>
            <person name="Hyatt P.D."/>
            <person name="Larimer F."/>
            <person name="Detter C."/>
            <person name="Doggett N."/>
            <person name="Glavina T."/>
            <person name="Hawkins T."/>
            <person name="Richardson P."/>
            <person name="Lucas S."/>
            <person name="Kohara Y."/>
            <person name="Levine M."/>
            <person name="Satoh N."/>
            <person name="Rokhsar D.S."/>
        </authorList>
    </citation>
    <scope>NUCLEOTIDE SEQUENCE [LARGE SCALE GENOMIC DNA]</scope>
</reference>